<sequence>MLEKSFGNDTLKKTVVYQWHERFRSGRESVNDDERSGRPSTSKTDENIDKIKDWMIVDRKLTIREMAEELDIAFGSVQDILVNDLGLRRVAAKLVPKDLNFVQKRNRHIDQKDPGIYSEN</sequence>
<dbReference type="OMA" id="CVTIREI"/>
<dbReference type="AlphaFoldDB" id="B4I630"/>
<dbReference type="STRING" id="7238.B4I630"/>
<dbReference type="PANTHER" id="PTHR46060">
    <property type="entry name" value="MARINER MOS1 TRANSPOSASE-LIKE PROTEIN"/>
    <property type="match status" value="1"/>
</dbReference>
<gene>
    <name evidence="2" type="primary">Dsec\GM17389</name>
    <name evidence="2" type="ORF">Dsec_GM17389</name>
</gene>
<evidence type="ECO:0000313" key="2">
    <source>
        <dbReference type="EMBL" id="EDW55836.1"/>
    </source>
</evidence>
<reference evidence="2 3" key="1">
    <citation type="journal article" date="2007" name="Nature">
        <title>Evolution of genes and genomes on the Drosophila phylogeny.</title>
        <authorList>
            <consortium name="Drosophila 12 Genomes Consortium"/>
            <person name="Clark A.G."/>
            <person name="Eisen M.B."/>
            <person name="Smith D.R."/>
            <person name="Bergman C.M."/>
            <person name="Oliver B."/>
            <person name="Markow T.A."/>
            <person name="Kaufman T.C."/>
            <person name="Kellis M."/>
            <person name="Gelbart W."/>
            <person name="Iyer V.N."/>
            <person name="Pollard D.A."/>
            <person name="Sackton T.B."/>
            <person name="Larracuente A.M."/>
            <person name="Singh N.D."/>
            <person name="Abad J.P."/>
            <person name="Abt D.N."/>
            <person name="Adryan B."/>
            <person name="Aguade M."/>
            <person name="Akashi H."/>
            <person name="Anderson W.W."/>
            <person name="Aquadro C.F."/>
            <person name="Ardell D.H."/>
            <person name="Arguello R."/>
            <person name="Artieri C.G."/>
            <person name="Barbash D.A."/>
            <person name="Barker D."/>
            <person name="Barsanti P."/>
            <person name="Batterham P."/>
            <person name="Batzoglou S."/>
            <person name="Begun D."/>
            <person name="Bhutkar A."/>
            <person name="Blanco E."/>
            <person name="Bosak S.A."/>
            <person name="Bradley R.K."/>
            <person name="Brand A.D."/>
            <person name="Brent M.R."/>
            <person name="Brooks A.N."/>
            <person name="Brown R.H."/>
            <person name="Butlin R.K."/>
            <person name="Caggese C."/>
            <person name="Calvi B.R."/>
            <person name="Bernardo de Carvalho A."/>
            <person name="Caspi A."/>
            <person name="Castrezana S."/>
            <person name="Celniker S.E."/>
            <person name="Chang J.L."/>
            <person name="Chapple C."/>
            <person name="Chatterji S."/>
            <person name="Chinwalla A."/>
            <person name="Civetta A."/>
            <person name="Clifton S.W."/>
            <person name="Comeron J.M."/>
            <person name="Costello J.C."/>
            <person name="Coyne J.A."/>
            <person name="Daub J."/>
            <person name="David R.G."/>
            <person name="Delcher A.L."/>
            <person name="Delehaunty K."/>
            <person name="Do C.B."/>
            <person name="Ebling H."/>
            <person name="Edwards K."/>
            <person name="Eickbush T."/>
            <person name="Evans J.D."/>
            <person name="Filipski A."/>
            <person name="Findeiss S."/>
            <person name="Freyhult E."/>
            <person name="Fulton L."/>
            <person name="Fulton R."/>
            <person name="Garcia A.C."/>
            <person name="Gardiner A."/>
            <person name="Garfield D.A."/>
            <person name="Garvin B.E."/>
            <person name="Gibson G."/>
            <person name="Gilbert D."/>
            <person name="Gnerre S."/>
            <person name="Godfrey J."/>
            <person name="Good R."/>
            <person name="Gotea V."/>
            <person name="Gravely B."/>
            <person name="Greenberg A.J."/>
            <person name="Griffiths-Jones S."/>
            <person name="Gross S."/>
            <person name="Guigo R."/>
            <person name="Gustafson E.A."/>
            <person name="Haerty W."/>
            <person name="Hahn M.W."/>
            <person name="Halligan D.L."/>
            <person name="Halpern A.L."/>
            <person name="Halter G.M."/>
            <person name="Han M.V."/>
            <person name="Heger A."/>
            <person name="Hillier L."/>
            <person name="Hinrichs A.S."/>
            <person name="Holmes I."/>
            <person name="Hoskins R.A."/>
            <person name="Hubisz M.J."/>
            <person name="Hultmark D."/>
            <person name="Huntley M.A."/>
            <person name="Jaffe D.B."/>
            <person name="Jagadeeshan S."/>
            <person name="Jeck W.R."/>
            <person name="Johnson J."/>
            <person name="Jones C.D."/>
            <person name="Jordan W.C."/>
            <person name="Karpen G.H."/>
            <person name="Kataoka E."/>
            <person name="Keightley P.D."/>
            <person name="Kheradpour P."/>
            <person name="Kirkness E.F."/>
            <person name="Koerich L.B."/>
            <person name="Kristiansen K."/>
            <person name="Kudrna D."/>
            <person name="Kulathinal R.J."/>
            <person name="Kumar S."/>
            <person name="Kwok R."/>
            <person name="Lander E."/>
            <person name="Langley C.H."/>
            <person name="Lapoint R."/>
            <person name="Lazzaro B.P."/>
            <person name="Lee S.J."/>
            <person name="Levesque L."/>
            <person name="Li R."/>
            <person name="Lin C.F."/>
            <person name="Lin M.F."/>
            <person name="Lindblad-Toh K."/>
            <person name="Llopart A."/>
            <person name="Long M."/>
            <person name="Low L."/>
            <person name="Lozovsky E."/>
            <person name="Lu J."/>
            <person name="Luo M."/>
            <person name="Machado C.A."/>
            <person name="Makalowski W."/>
            <person name="Marzo M."/>
            <person name="Matsuda M."/>
            <person name="Matzkin L."/>
            <person name="McAllister B."/>
            <person name="McBride C.S."/>
            <person name="McKernan B."/>
            <person name="McKernan K."/>
            <person name="Mendez-Lago M."/>
            <person name="Minx P."/>
            <person name="Mollenhauer M.U."/>
            <person name="Montooth K."/>
            <person name="Mount S.M."/>
            <person name="Mu X."/>
            <person name="Myers E."/>
            <person name="Negre B."/>
            <person name="Newfeld S."/>
            <person name="Nielsen R."/>
            <person name="Noor M.A."/>
            <person name="O'Grady P."/>
            <person name="Pachter L."/>
            <person name="Papaceit M."/>
            <person name="Parisi M.J."/>
            <person name="Parisi M."/>
            <person name="Parts L."/>
            <person name="Pedersen J.S."/>
            <person name="Pesole G."/>
            <person name="Phillippy A.M."/>
            <person name="Ponting C.P."/>
            <person name="Pop M."/>
            <person name="Porcelli D."/>
            <person name="Powell J.R."/>
            <person name="Prohaska S."/>
            <person name="Pruitt K."/>
            <person name="Puig M."/>
            <person name="Quesneville H."/>
            <person name="Ram K.R."/>
            <person name="Rand D."/>
            <person name="Rasmussen M.D."/>
            <person name="Reed L.K."/>
            <person name="Reenan R."/>
            <person name="Reily A."/>
            <person name="Remington K.A."/>
            <person name="Rieger T.T."/>
            <person name="Ritchie M.G."/>
            <person name="Robin C."/>
            <person name="Rogers Y.H."/>
            <person name="Rohde C."/>
            <person name="Rozas J."/>
            <person name="Rubenfield M.J."/>
            <person name="Ruiz A."/>
            <person name="Russo S."/>
            <person name="Salzberg S.L."/>
            <person name="Sanchez-Gracia A."/>
            <person name="Saranga D.J."/>
            <person name="Sato H."/>
            <person name="Schaeffer S.W."/>
            <person name="Schatz M.C."/>
            <person name="Schlenke T."/>
            <person name="Schwartz R."/>
            <person name="Segarra C."/>
            <person name="Singh R.S."/>
            <person name="Sirot L."/>
            <person name="Sirota M."/>
            <person name="Sisneros N.B."/>
            <person name="Smith C.D."/>
            <person name="Smith T.F."/>
            <person name="Spieth J."/>
            <person name="Stage D.E."/>
            <person name="Stark A."/>
            <person name="Stephan W."/>
            <person name="Strausberg R.L."/>
            <person name="Strempel S."/>
            <person name="Sturgill D."/>
            <person name="Sutton G."/>
            <person name="Sutton G.G."/>
            <person name="Tao W."/>
            <person name="Teichmann S."/>
            <person name="Tobari Y.N."/>
            <person name="Tomimura Y."/>
            <person name="Tsolas J.M."/>
            <person name="Valente V.L."/>
            <person name="Venter E."/>
            <person name="Venter J.C."/>
            <person name="Vicario S."/>
            <person name="Vieira F.G."/>
            <person name="Vilella A.J."/>
            <person name="Villasante A."/>
            <person name="Walenz B."/>
            <person name="Wang J."/>
            <person name="Wasserman M."/>
            <person name="Watts T."/>
            <person name="Wilson D."/>
            <person name="Wilson R.K."/>
            <person name="Wing R.A."/>
            <person name="Wolfner M.F."/>
            <person name="Wong A."/>
            <person name="Wong G.K."/>
            <person name="Wu C.I."/>
            <person name="Wu G."/>
            <person name="Yamamoto D."/>
            <person name="Yang H.P."/>
            <person name="Yang S.P."/>
            <person name="Yorke J.A."/>
            <person name="Yoshida K."/>
            <person name="Zdobnov E."/>
            <person name="Zhang P."/>
            <person name="Zhang Y."/>
            <person name="Zimin A.V."/>
            <person name="Baldwin J."/>
            <person name="Abdouelleil A."/>
            <person name="Abdulkadir J."/>
            <person name="Abebe A."/>
            <person name="Abera B."/>
            <person name="Abreu J."/>
            <person name="Acer S.C."/>
            <person name="Aftuck L."/>
            <person name="Alexander A."/>
            <person name="An P."/>
            <person name="Anderson E."/>
            <person name="Anderson S."/>
            <person name="Arachi H."/>
            <person name="Azer M."/>
            <person name="Bachantsang P."/>
            <person name="Barry A."/>
            <person name="Bayul T."/>
            <person name="Berlin A."/>
            <person name="Bessette D."/>
            <person name="Bloom T."/>
            <person name="Blye J."/>
            <person name="Boguslavskiy L."/>
            <person name="Bonnet C."/>
            <person name="Boukhgalter B."/>
            <person name="Bourzgui I."/>
            <person name="Brown A."/>
            <person name="Cahill P."/>
            <person name="Channer S."/>
            <person name="Cheshatsang Y."/>
            <person name="Chuda L."/>
            <person name="Citroen M."/>
            <person name="Collymore A."/>
            <person name="Cooke P."/>
            <person name="Costello M."/>
            <person name="D'Aco K."/>
            <person name="Daza R."/>
            <person name="De Haan G."/>
            <person name="DeGray S."/>
            <person name="DeMaso C."/>
            <person name="Dhargay N."/>
            <person name="Dooley K."/>
            <person name="Dooley E."/>
            <person name="Doricent M."/>
            <person name="Dorje P."/>
            <person name="Dorjee K."/>
            <person name="Dupes A."/>
            <person name="Elong R."/>
            <person name="Falk J."/>
            <person name="Farina A."/>
            <person name="Faro S."/>
            <person name="Ferguson D."/>
            <person name="Fisher S."/>
            <person name="Foley C.D."/>
            <person name="Franke A."/>
            <person name="Friedrich D."/>
            <person name="Gadbois L."/>
            <person name="Gearin G."/>
            <person name="Gearin C.R."/>
            <person name="Giannoukos G."/>
            <person name="Goode T."/>
            <person name="Graham J."/>
            <person name="Grandbois E."/>
            <person name="Grewal S."/>
            <person name="Gyaltsen K."/>
            <person name="Hafez N."/>
            <person name="Hagos B."/>
            <person name="Hall J."/>
            <person name="Henson C."/>
            <person name="Hollinger A."/>
            <person name="Honan T."/>
            <person name="Huard M.D."/>
            <person name="Hughes L."/>
            <person name="Hurhula B."/>
            <person name="Husby M.E."/>
            <person name="Kamat A."/>
            <person name="Kanga B."/>
            <person name="Kashin S."/>
            <person name="Khazanovich D."/>
            <person name="Kisner P."/>
            <person name="Lance K."/>
            <person name="Lara M."/>
            <person name="Lee W."/>
            <person name="Lennon N."/>
            <person name="Letendre F."/>
            <person name="LeVine R."/>
            <person name="Lipovsky A."/>
            <person name="Liu X."/>
            <person name="Liu J."/>
            <person name="Liu S."/>
            <person name="Lokyitsang T."/>
            <person name="Lokyitsang Y."/>
            <person name="Lubonja R."/>
            <person name="Lui A."/>
            <person name="MacDonald P."/>
            <person name="Magnisalis V."/>
            <person name="Maru K."/>
            <person name="Matthews C."/>
            <person name="McCusker W."/>
            <person name="McDonough S."/>
            <person name="Mehta T."/>
            <person name="Meldrim J."/>
            <person name="Meneus L."/>
            <person name="Mihai O."/>
            <person name="Mihalev A."/>
            <person name="Mihova T."/>
            <person name="Mittelman R."/>
            <person name="Mlenga V."/>
            <person name="Montmayeur A."/>
            <person name="Mulrain L."/>
            <person name="Navidi A."/>
            <person name="Naylor J."/>
            <person name="Negash T."/>
            <person name="Nguyen T."/>
            <person name="Nguyen N."/>
            <person name="Nicol R."/>
            <person name="Norbu C."/>
            <person name="Norbu N."/>
            <person name="Novod N."/>
            <person name="O'Neill B."/>
            <person name="Osman S."/>
            <person name="Markiewicz E."/>
            <person name="Oyono O.L."/>
            <person name="Patti C."/>
            <person name="Phunkhang P."/>
            <person name="Pierre F."/>
            <person name="Priest M."/>
            <person name="Raghuraman S."/>
            <person name="Rege F."/>
            <person name="Reyes R."/>
            <person name="Rise C."/>
            <person name="Rogov P."/>
            <person name="Ross K."/>
            <person name="Ryan E."/>
            <person name="Settipalli S."/>
            <person name="Shea T."/>
            <person name="Sherpa N."/>
            <person name="Shi L."/>
            <person name="Shih D."/>
            <person name="Sparrow T."/>
            <person name="Spaulding J."/>
            <person name="Stalker J."/>
            <person name="Stange-Thomann N."/>
            <person name="Stavropoulos S."/>
            <person name="Stone C."/>
            <person name="Strader C."/>
            <person name="Tesfaye S."/>
            <person name="Thomson T."/>
            <person name="Thoulutsang Y."/>
            <person name="Thoulutsang D."/>
            <person name="Topham K."/>
            <person name="Topping I."/>
            <person name="Tsamla T."/>
            <person name="Vassiliev H."/>
            <person name="Vo A."/>
            <person name="Wangchuk T."/>
            <person name="Wangdi T."/>
            <person name="Weiand M."/>
            <person name="Wilkinson J."/>
            <person name="Wilson A."/>
            <person name="Yadav S."/>
            <person name="Young G."/>
            <person name="Yu Q."/>
            <person name="Zembek L."/>
            <person name="Zhong D."/>
            <person name="Zimmer A."/>
            <person name="Zwirko Z."/>
            <person name="Jaffe D.B."/>
            <person name="Alvarez P."/>
            <person name="Brockman W."/>
            <person name="Butler J."/>
            <person name="Chin C."/>
            <person name="Gnerre S."/>
            <person name="Grabherr M."/>
            <person name="Kleber M."/>
            <person name="Mauceli E."/>
            <person name="MacCallum I."/>
        </authorList>
    </citation>
    <scope>NUCLEOTIDE SEQUENCE [LARGE SCALE GENOMIC DNA]</scope>
    <source>
        <strain evidence="3">Rob3c / Tucson 14021-0248.25</strain>
    </source>
</reference>
<dbReference type="HOGENOM" id="CLU_2052052_0_0_1"/>
<proteinExistence type="predicted"/>
<evidence type="ECO:0000256" key="1">
    <source>
        <dbReference type="SAM" id="MobiDB-lite"/>
    </source>
</evidence>
<dbReference type="InterPro" id="IPR052709">
    <property type="entry name" value="Transposase-MT_Hybrid"/>
</dbReference>
<protein>
    <submittedName>
        <fullName evidence="2">GM17389</fullName>
    </submittedName>
</protein>
<dbReference type="PANTHER" id="PTHR46060:SF1">
    <property type="entry name" value="MARINER MOS1 TRANSPOSASE-LIKE PROTEIN"/>
    <property type="match status" value="1"/>
</dbReference>
<name>B4I630_DROSE</name>
<dbReference type="Proteomes" id="UP000001292">
    <property type="component" value="Unassembled WGS sequence"/>
</dbReference>
<evidence type="ECO:0000313" key="3">
    <source>
        <dbReference type="Proteomes" id="UP000001292"/>
    </source>
</evidence>
<dbReference type="EMBL" id="CH480822">
    <property type="protein sequence ID" value="EDW55836.1"/>
    <property type="molecule type" value="Genomic_DNA"/>
</dbReference>
<feature type="region of interest" description="Disordered" evidence="1">
    <location>
        <begin position="25"/>
        <end position="46"/>
    </location>
</feature>
<keyword evidence="3" id="KW-1185">Reference proteome</keyword>
<organism evidence="3">
    <name type="scientific">Drosophila sechellia</name>
    <name type="common">Fruit fly</name>
    <dbReference type="NCBI Taxonomy" id="7238"/>
    <lineage>
        <taxon>Eukaryota</taxon>
        <taxon>Metazoa</taxon>
        <taxon>Ecdysozoa</taxon>
        <taxon>Arthropoda</taxon>
        <taxon>Hexapoda</taxon>
        <taxon>Insecta</taxon>
        <taxon>Pterygota</taxon>
        <taxon>Neoptera</taxon>
        <taxon>Endopterygota</taxon>
        <taxon>Diptera</taxon>
        <taxon>Brachycera</taxon>
        <taxon>Muscomorpha</taxon>
        <taxon>Ephydroidea</taxon>
        <taxon>Drosophilidae</taxon>
        <taxon>Drosophila</taxon>
        <taxon>Sophophora</taxon>
    </lineage>
</organism>
<dbReference type="PhylomeDB" id="B4I630"/>
<accession>B4I630</accession>